<keyword evidence="6" id="KW-0963">Cytoplasm</keyword>
<evidence type="ECO:0000256" key="6">
    <source>
        <dbReference type="ARBA" id="ARBA00022490"/>
    </source>
</evidence>
<keyword evidence="15" id="KW-1185">Reference proteome</keyword>
<evidence type="ECO:0000256" key="7">
    <source>
        <dbReference type="ARBA" id="ARBA00022722"/>
    </source>
</evidence>
<dbReference type="GO" id="GO:0016787">
    <property type="term" value="F:hydrolase activity"/>
    <property type="evidence" value="ECO:0007669"/>
    <property type="project" value="UniProtKB-KW"/>
</dbReference>
<dbReference type="InterPro" id="IPR026103">
    <property type="entry name" value="HARBI1_animal"/>
</dbReference>
<evidence type="ECO:0000313" key="15">
    <source>
        <dbReference type="Proteomes" id="UP000789390"/>
    </source>
</evidence>
<dbReference type="EMBL" id="CAKKLH010000190">
    <property type="protein sequence ID" value="CAH0105617.1"/>
    <property type="molecule type" value="Genomic_DNA"/>
</dbReference>
<dbReference type="InterPro" id="IPR027806">
    <property type="entry name" value="HARBI1_dom"/>
</dbReference>
<sequence>MADFCNDVIDEFLEDMGNLTDNFDDLSTGSDNELRAENRRAKKSRLIPFYRTRKDILSYFSADKLMTTFRFDRPSIEYITALIADILPRRKTKARRNLLPLDMVLIALQFYATGTFQTVVGNVLRYSQASVSRSIAAVSLSLSLISANHIRFPDNLNNLKREYAEIARLPGVIGSIDGTHIRIQRPILYEKAYVNRKNYHSINVQAICDAGYKFLSVCGTKPGSCHDSSIFKGSAIGKKFESGFFGTSILLGDSGYSNTPFLFIPYNDPVEGYKIRFNRAHKSTRCTIERSFGILKKRFHVLHSEIRMSPTKVSWVIVACCVLHNLAIDLKMPLDDNWAVDGDDFHQEENMPELEIRPTGTITQKRSRIAKIG</sequence>
<dbReference type="OrthoDB" id="6343422at2759"/>
<evidence type="ECO:0000256" key="5">
    <source>
        <dbReference type="ARBA" id="ARBA00015519"/>
    </source>
</evidence>
<evidence type="ECO:0000256" key="8">
    <source>
        <dbReference type="ARBA" id="ARBA00022723"/>
    </source>
</evidence>
<evidence type="ECO:0000256" key="4">
    <source>
        <dbReference type="ARBA" id="ARBA00006958"/>
    </source>
</evidence>
<keyword evidence="9" id="KW-0378">Hydrolase</keyword>
<dbReference type="GO" id="GO:0005634">
    <property type="term" value="C:nucleus"/>
    <property type="evidence" value="ECO:0007669"/>
    <property type="project" value="UniProtKB-SubCell"/>
</dbReference>
<evidence type="ECO:0000256" key="1">
    <source>
        <dbReference type="ARBA" id="ARBA00001968"/>
    </source>
</evidence>
<evidence type="ECO:0000256" key="2">
    <source>
        <dbReference type="ARBA" id="ARBA00004123"/>
    </source>
</evidence>
<evidence type="ECO:0000313" key="14">
    <source>
        <dbReference type="EMBL" id="CAH0105617.1"/>
    </source>
</evidence>
<reference evidence="14" key="1">
    <citation type="submission" date="2021-11" db="EMBL/GenBank/DDBJ databases">
        <authorList>
            <person name="Schell T."/>
        </authorList>
    </citation>
    <scope>NUCLEOTIDE SEQUENCE</scope>
    <source>
        <strain evidence="14">M5</strain>
    </source>
</reference>
<gene>
    <name evidence="14" type="ORF">DGAL_LOCUS8674</name>
</gene>
<organism evidence="14 15">
    <name type="scientific">Daphnia galeata</name>
    <dbReference type="NCBI Taxonomy" id="27404"/>
    <lineage>
        <taxon>Eukaryota</taxon>
        <taxon>Metazoa</taxon>
        <taxon>Ecdysozoa</taxon>
        <taxon>Arthropoda</taxon>
        <taxon>Crustacea</taxon>
        <taxon>Branchiopoda</taxon>
        <taxon>Diplostraca</taxon>
        <taxon>Cladocera</taxon>
        <taxon>Anomopoda</taxon>
        <taxon>Daphniidae</taxon>
        <taxon>Daphnia</taxon>
    </lineage>
</organism>
<evidence type="ECO:0000256" key="10">
    <source>
        <dbReference type="ARBA" id="ARBA00023242"/>
    </source>
</evidence>
<proteinExistence type="inferred from homology"/>
<dbReference type="Pfam" id="PF13359">
    <property type="entry name" value="DDE_Tnp_4"/>
    <property type="match status" value="1"/>
</dbReference>
<evidence type="ECO:0000256" key="3">
    <source>
        <dbReference type="ARBA" id="ARBA00004496"/>
    </source>
</evidence>
<name>A0A8J2RLX1_9CRUS</name>
<comment type="function">
    <text evidence="12">Transposase-derived protein that may have nuclease activity. Does not have transposase activity.</text>
</comment>
<protein>
    <recommendedName>
        <fullName evidence="5">Putative nuclease HARBI1</fullName>
    </recommendedName>
    <alternativeName>
        <fullName evidence="11">Harbinger transposase-derived nuclease</fullName>
    </alternativeName>
</protein>
<dbReference type="Proteomes" id="UP000789390">
    <property type="component" value="Unassembled WGS sequence"/>
</dbReference>
<comment type="subcellular location">
    <subcellularLocation>
        <location evidence="3">Cytoplasm</location>
    </subcellularLocation>
    <subcellularLocation>
        <location evidence="2">Nucleus</location>
    </subcellularLocation>
</comment>
<dbReference type="PANTHER" id="PTHR22930">
    <property type="match status" value="1"/>
</dbReference>
<keyword evidence="8" id="KW-0479">Metal-binding</keyword>
<keyword evidence="7" id="KW-0540">Nuclease</keyword>
<dbReference type="GO" id="GO:0046872">
    <property type="term" value="F:metal ion binding"/>
    <property type="evidence" value="ECO:0007669"/>
    <property type="project" value="UniProtKB-KW"/>
</dbReference>
<dbReference type="PRINTS" id="PR02086">
    <property type="entry name" value="PUTNUCHARBI1"/>
</dbReference>
<dbReference type="GO" id="GO:0004518">
    <property type="term" value="F:nuclease activity"/>
    <property type="evidence" value="ECO:0007669"/>
    <property type="project" value="UniProtKB-KW"/>
</dbReference>
<dbReference type="AlphaFoldDB" id="A0A8J2RLX1"/>
<comment type="similarity">
    <text evidence="4">Belongs to the HARBI1 family.</text>
</comment>
<dbReference type="GO" id="GO:0005737">
    <property type="term" value="C:cytoplasm"/>
    <property type="evidence" value="ECO:0007669"/>
    <property type="project" value="UniProtKB-SubCell"/>
</dbReference>
<comment type="cofactor">
    <cofactor evidence="1">
        <name>a divalent metal cation</name>
        <dbReference type="ChEBI" id="CHEBI:60240"/>
    </cofactor>
</comment>
<accession>A0A8J2RLX1</accession>
<dbReference type="PANTHER" id="PTHR22930:SF286">
    <property type="entry name" value="NUCLEASE HARBI1"/>
    <property type="match status" value="1"/>
</dbReference>
<evidence type="ECO:0000256" key="9">
    <source>
        <dbReference type="ARBA" id="ARBA00022801"/>
    </source>
</evidence>
<evidence type="ECO:0000256" key="11">
    <source>
        <dbReference type="ARBA" id="ARBA00030126"/>
    </source>
</evidence>
<evidence type="ECO:0000256" key="12">
    <source>
        <dbReference type="ARBA" id="ARBA00045850"/>
    </source>
</evidence>
<dbReference type="InterPro" id="IPR045249">
    <property type="entry name" value="HARBI1-like"/>
</dbReference>
<comment type="caution">
    <text evidence="14">The sequence shown here is derived from an EMBL/GenBank/DDBJ whole genome shotgun (WGS) entry which is preliminary data.</text>
</comment>
<keyword evidence="10" id="KW-0539">Nucleus</keyword>
<feature type="domain" description="DDE Tnp4" evidence="13">
    <location>
        <begin position="176"/>
        <end position="325"/>
    </location>
</feature>
<evidence type="ECO:0000259" key="13">
    <source>
        <dbReference type="Pfam" id="PF13359"/>
    </source>
</evidence>